<feature type="compositionally biased region" description="Polar residues" evidence="5">
    <location>
        <begin position="173"/>
        <end position="183"/>
    </location>
</feature>
<dbReference type="EMBL" id="MU006601">
    <property type="protein sequence ID" value="KAF2743055.1"/>
    <property type="molecule type" value="Genomic_DNA"/>
</dbReference>
<dbReference type="Pfam" id="PF03153">
    <property type="entry name" value="TFIIA"/>
    <property type="match status" value="1"/>
</dbReference>
<dbReference type="SUPFAM" id="SSF50784">
    <property type="entry name" value="Transcription factor IIA (TFIIA), beta-barrel domain"/>
    <property type="match status" value="1"/>
</dbReference>
<feature type="compositionally biased region" description="Polar residues" evidence="5">
    <location>
        <begin position="251"/>
        <end position="261"/>
    </location>
</feature>
<feature type="region of interest" description="Disordered" evidence="5">
    <location>
        <begin position="28"/>
        <end position="58"/>
    </location>
</feature>
<evidence type="ECO:0000256" key="4">
    <source>
        <dbReference type="ARBA" id="ARBA00023242"/>
    </source>
</evidence>
<gene>
    <name evidence="6" type="ORF">M011DRAFT_471769</name>
</gene>
<proteinExistence type="inferred from homology"/>
<evidence type="ECO:0000256" key="2">
    <source>
        <dbReference type="ARBA" id="ARBA00010059"/>
    </source>
</evidence>
<feature type="compositionally biased region" description="Low complexity" evidence="5">
    <location>
        <begin position="134"/>
        <end position="153"/>
    </location>
</feature>
<evidence type="ECO:0000256" key="3">
    <source>
        <dbReference type="ARBA" id="ARBA00023163"/>
    </source>
</evidence>
<name>A0A6A6UY15_9PLEO</name>
<dbReference type="GO" id="GO:0006367">
    <property type="term" value="P:transcription initiation at RNA polymerase II promoter"/>
    <property type="evidence" value="ECO:0007669"/>
    <property type="project" value="InterPro"/>
</dbReference>
<dbReference type="AlphaFoldDB" id="A0A6A6UY15"/>
<feature type="region of interest" description="Disordered" evidence="5">
    <location>
        <begin position="125"/>
        <end position="186"/>
    </location>
</feature>
<comment type="similarity">
    <text evidence="2">Belongs to the TFIIA subunit 1 family.</text>
</comment>
<evidence type="ECO:0000313" key="7">
    <source>
        <dbReference type="Proteomes" id="UP000799440"/>
    </source>
</evidence>
<dbReference type="CDD" id="cd07976">
    <property type="entry name" value="TFIIA_alpha_beta_like"/>
    <property type="match status" value="1"/>
</dbReference>
<comment type="subcellular location">
    <subcellularLocation>
        <location evidence="1">Nucleus</location>
    </subcellularLocation>
</comment>
<evidence type="ECO:0000256" key="5">
    <source>
        <dbReference type="SAM" id="MobiDB-lite"/>
    </source>
</evidence>
<dbReference type="Proteomes" id="UP000799440">
    <property type="component" value="Unassembled WGS sequence"/>
</dbReference>
<evidence type="ECO:0000256" key="1">
    <source>
        <dbReference type="ARBA" id="ARBA00004123"/>
    </source>
</evidence>
<dbReference type="PANTHER" id="PTHR12694:SF8">
    <property type="entry name" value="TRANSCRIPTION INITIATION FACTOR IIA SUBUNIT 1"/>
    <property type="match status" value="1"/>
</dbReference>
<keyword evidence="3" id="KW-0804">Transcription</keyword>
<dbReference type="Gene3D" id="2.30.18.10">
    <property type="entry name" value="Transcription factor IIA (TFIIA), beta-barrel domain"/>
    <property type="match status" value="1"/>
</dbReference>
<dbReference type="PANTHER" id="PTHR12694">
    <property type="entry name" value="TRANSCRIPTION INITIATION FACTOR IIA SUBUNIT 1"/>
    <property type="match status" value="1"/>
</dbReference>
<keyword evidence="7" id="KW-1185">Reference proteome</keyword>
<reference evidence="6" key="1">
    <citation type="journal article" date="2020" name="Stud. Mycol.">
        <title>101 Dothideomycetes genomes: a test case for predicting lifestyles and emergence of pathogens.</title>
        <authorList>
            <person name="Haridas S."/>
            <person name="Albert R."/>
            <person name="Binder M."/>
            <person name="Bloem J."/>
            <person name="Labutti K."/>
            <person name="Salamov A."/>
            <person name="Andreopoulos B."/>
            <person name="Baker S."/>
            <person name="Barry K."/>
            <person name="Bills G."/>
            <person name="Bluhm B."/>
            <person name="Cannon C."/>
            <person name="Castanera R."/>
            <person name="Culley D."/>
            <person name="Daum C."/>
            <person name="Ezra D."/>
            <person name="Gonzalez J."/>
            <person name="Henrissat B."/>
            <person name="Kuo A."/>
            <person name="Liang C."/>
            <person name="Lipzen A."/>
            <person name="Lutzoni F."/>
            <person name="Magnuson J."/>
            <person name="Mondo S."/>
            <person name="Nolan M."/>
            <person name="Ohm R."/>
            <person name="Pangilinan J."/>
            <person name="Park H.-J."/>
            <person name="Ramirez L."/>
            <person name="Alfaro M."/>
            <person name="Sun H."/>
            <person name="Tritt A."/>
            <person name="Yoshinaga Y."/>
            <person name="Zwiers L.-H."/>
            <person name="Turgeon B."/>
            <person name="Goodwin S."/>
            <person name="Spatafora J."/>
            <person name="Crous P."/>
            <person name="Grigoriev I."/>
        </authorList>
    </citation>
    <scope>NUCLEOTIDE SEQUENCE</scope>
    <source>
        <strain evidence="6">CBS 119925</strain>
    </source>
</reference>
<protein>
    <recommendedName>
        <fullName evidence="8">Transcription factor IIA, alpha/beta subunit</fullName>
    </recommendedName>
</protein>
<feature type="compositionally biased region" description="Low complexity" evidence="5">
    <location>
        <begin position="163"/>
        <end position="172"/>
    </location>
</feature>
<feature type="compositionally biased region" description="Pro residues" evidence="5">
    <location>
        <begin position="30"/>
        <end position="42"/>
    </location>
</feature>
<dbReference type="Gene3D" id="1.10.287.100">
    <property type="match status" value="1"/>
</dbReference>
<dbReference type="InterPro" id="IPR004855">
    <property type="entry name" value="TFIIA_asu/bsu"/>
</dbReference>
<dbReference type="OrthoDB" id="6275927at2759"/>
<accession>A0A6A6UY15</accession>
<dbReference type="SMART" id="SM01371">
    <property type="entry name" value="TFIIA"/>
    <property type="match status" value="1"/>
</dbReference>
<feature type="compositionally biased region" description="Acidic residues" evidence="5">
    <location>
        <begin position="270"/>
        <end position="294"/>
    </location>
</feature>
<evidence type="ECO:0008006" key="8">
    <source>
        <dbReference type="Google" id="ProtNLM"/>
    </source>
</evidence>
<sequence>MGLDQSTLDELKQGWQDRLSELKIAAFPWDPQPEPPRQPAPVPSNVKTEADVAHAVSQQDHLNFPNVHNVHIKREGSGYDAPQATYQGHSMPPMPLNGYGSTFSADVAHQRAQALVAQRLGQAPHTMHLPPQPQHGQGQMPPQQRPMPGQGQRPPQPHPHSQPHPAHQRPPQNHTYPPQTDGSNEALDDWNAFMRARAAAGDQDRVAADASIREHIDAMMANVDVGIGMPLAQMPKGSKRKAINRIRQEEQVGNASCSSSGPRVARMDGEEADEDAINSDLDDPDDDLVDNGNDDEDMEDYILCTYDKVQRVKNKWKCVLKDGFLHTNKKEFVFHKATGEFEW</sequence>
<dbReference type="FunFam" id="2.30.18.10:FF:000006">
    <property type="entry name" value="Transcription factor TFIIA complex subunit Toa1"/>
    <property type="match status" value="1"/>
</dbReference>
<evidence type="ECO:0000313" key="6">
    <source>
        <dbReference type="EMBL" id="KAF2743055.1"/>
    </source>
</evidence>
<dbReference type="GO" id="GO:0005672">
    <property type="term" value="C:transcription factor TFIIA complex"/>
    <property type="evidence" value="ECO:0007669"/>
    <property type="project" value="InterPro"/>
</dbReference>
<organism evidence="6 7">
    <name type="scientific">Sporormia fimetaria CBS 119925</name>
    <dbReference type="NCBI Taxonomy" id="1340428"/>
    <lineage>
        <taxon>Eukaryota</taxon>
        <taxon>Fungi</taxon>
        <taxon>Dikarya</taxon>
        <taxon>Ascomycota</taxon>
        <taxon>Pezizomycotina</taxon>
        <taxon>Dothideomycetes</taxon>
        <taxon>Pleosporomycetidae</taxon>
        <taxon>Pleosporales</taxon>
        <taxon>Sporormiaceae</taxon>
        <taxon>Sporormia</taxon>
    </lineage>
</organism>
<keyword evidence="4" id="KW-0539">Nucleus</keyword>
<feature type="region of interest" description="Disordered" evidence="5">
    <location>
        <begin position="247"/>
        <end position="294"/>
    </location>
</feature>
<dbReference type="InterPro" id="IPR009088">
    <property type="entry name" value="TFIIA_b-brl"/>
</dbReference>